<dbReference type="RefSeq" id="XP_013355434.1">
    <property type="nucleotide sequence ID" value="XM_013499980.1"/>
</dbReference>
<name>U6K561_9EIME</name>
<dbReference type="GeneID" id="25381037"/>
<dbReference type="VEuPathDB" id="ToxoDB:EMH_0078310"/>
<evidence type="ECO:0000313" key="2">
    <source>
        <dbReference type="EMBL" id="CDJ32870.1"/>
    </source>
</evidence>
<dbReference type="OrthoDB" id="345879at2759"/>
<protein>
    <submittedName>
        <fullName evidence="2">Uncharacterized protein</fullName>
    </submittedName>
</protein>
<dbReference type="EMBL" id="HG684617">
    <property type="protein sequence ID" value="CDJ32870.1"/>
    <property type="molecule type" value="Genomic_DNA"/>
</dbReference>
<reference evidence="2" key="1">
    <citation type="submission" date="2013-10" db="EMBL/GenBank/DDBJ databases">
        <title>Genomic analysis of the causative agents of coccidiosis in chickens.</title>
        <authorList>
            <person name="Reid A.J."/>
            <person name="Blake D."/>
            <person name="Billington K."/>
            <person name="Browne H."/>
            <person name="Dunn M."/>
            <person name="Hung S."/>
            <person name="Kawahara F."/>
            <person name="Miranda-Saavedra D."/>
            <person name="Mourier T."/>
            <person name="Nagra H."/>
            <person name="Otto T.D."/>
            <person name="Rawlings N."/>
            <person name="Sanchez A."/>
            <person name="Sanders M."/>
            <person name="Subramaniam C."/>
            <person name="Tay Y."/>
            <person name="Dear P."/>
            <person name="Doerig C."/>
            <person name="Gruber A."/>
            <person name="Parkinson J."/>
            <person name="Shirley M."/>
            <person name="Wan K.L."/>
            <person name="Berriman M."/>
            <person name="Tomley F."/>
            <person name="Pain A."/>
        </authorList>
    </citation>
    <scope>NUCLEOTIDE SEQUENCE [LARGE SCALE GENOMIC DNA]</scope>
    <source>
        <strain evidence="2">Houghton</strain>
    </source>
</reference>
<accession>U6K561</accession>
<dbReference type="RefSeq" id="XP_013353723.1">
    <property type="nucleotide sequence ID" value="XM_013498269.1"/>
</dbReference>
<dbReference type="GeneID" id="25382275"/>
<proteinExistence type="predicted"/>
<dbReference type="AlphaFoldDB" id="U6K561"/>
<reference evidence="2" key="2">
    <citation type="submission" date="2013-10" db="EMBL/GenBank/DDBJ databases">
        <authorList>
            <person name="Aslett M."/>
        </authorList>
    </citation>
    <scope>NUCLEOTIDE SEQUENCE [LARGE SCALE GENOMIC DNA]</scope>
    <source>
        <strain evidence="2">Houghton</strain>
    </source>
</reference>
<evidence type="ECO:0000313" key="3">
    <source>
        <dbReference type="Proteomes" id="UP000030744"/>
    </source>
</evidence>
<dbReference type="VEuPathDB" id="ToxoDB:EMH_0064580"/>
<dbReference type="Proteomes" id="UP000030744">
    <property type="component" value="Unassembled WGS sequence"/>
</dbReference>
<dbReference type="EMBL" id="HG683063">
    <property type="protein sequence ID" value="CDJ31158.1"/>
    <property type="molecule type" value="Genomic_DNA"/>
</dbReference>
<gene>
    <name evidence="1" type="ORF">EMH_0064580</name>
    <name evidence="2" type="ORF">EMH_0078310</name>
</gene>
<sequence length="116" mass="12539">MTASSLAFAVCPAEASLFKAVHFREPSHKLETLGDLLSECESLKYITVKRRPSAAGEGARDILYIVPTDRLLQELQLDSFRSECKAKFGVDLPDARLTALEGEEAEGGAADTSATH</sequence>
<keyword evidence="3" id="KW-1185">Reference proteome</keyword>
<organism evidence="2 3">
    <name type="scientific">Eimeria mitis</name>
    <dbReference type="NCBI Taxonomy" id="44415"/>
    <lineage>
        <taxon>Eukaryota</taxon>
        <taxon>Sar</taxon>
        <taxon>Alveolata</taxon>
        <taxon>Apicomplexa</taxon>
        <taxon>Conoidasida</taxon>
        <taxon>Coccidia</taxon>
        <taxon>Eucoccidiorida</taxon>
        <taxon>Eimeriorina</taxon>
        <taxon>Eimeriidae</taxon>
        <taxon>Eimeria</taxon>
    </lineage>
</organism>
<evidence type="ECO:0000313" key="1">
    <source>
        <dbReference type="EMBL" id="CDJ31158.1"/>
    </source>
</evidence>